<dbReference type="Gene3D" id="3.40.50.12230">
    <property type="match status" value="1"/>
</dbReference>
<dbReference type="CDD" id="cd08704">
    <property type="entry name" value="Met_tRNA_FMT_C"/>
    <property type="match status" value="1"/>
</dbReference>
<comment type="similarity">
    <text evidence="1 5">Belongs to the Fmt family.</text>
</comment>
<dbReference type="InterPro" id="IPR005793">
    <property type="entry name" value="Formyl_trans_C"/>
</dbReference>
<dbReference type="HAMAP" id="MF_00182">
    <property type="entry name" value="Formyl_trans"/>
    <property type="match status" value="1"/>
</dbReference>
<proteinExistence type="inferred from homology"/>
<sequence>MAQAQKCRLVFMGTPDFAAVILKALAQWPRGEIVAVYTQPDRPAGRGHKLTPSPVKRLAQELDLPVLQPQSLKNAEAQAELSALQADVLVVAAYGLILPDAVLAAPRLAPINVHASLLPRYRGAAPIQRAIMENWGPAAQSGVAIMRVASRLDAGPVYADAALPIGEHTAGSLHDALAHLGADLLVRVLNDLLDGRAVAREQDESRADYAAKISKEDGYIDWERPAAEVHARIRGVTPWPGAHAAFALTGEAEALHLLLAPGEVGESAEDANPGDVRHDARGLSVACGDCWYRLSLVRPQGRKDMPVRDFINGRLRGLPEGICGRALRLG</sequence>
<evidence type="ECO:0000313" key="9">
    <source>
        <dbReference type="Proteomes" id="UP000477488"/>
    </source>
</evidence>
<name>A0A6L5XMN6_9BACT</name>
<feature type="binding site" evidence="5">
    <location>
        <begin position="116"/>
        <end position="119"/>
    </location>
    <ligand>
        <name>(6S)-5,6,7,8-tetrahydrofolate</name>
        <dbReference type="ChEBI" id="CHEBI:57453"/>
    </ligand>
</feature>
<evidence type="ECO:0000256" key="1">
    <source>
        <dbReference type="ARBA" id="ARBA00010699"/>
    </source>
</evidence>
<dbReference type="Pfam" id="PF00551">
    <property type="entry name" value="Formyl_trans_N"/>
    <property type="match status" value="1"/>
</dbReference>
<gene>
    <name evidence="5" type="primary">fmt</name>
    <name evidence="8" type="ORF">FYJ44_10985</name>
</gene>
<dbReference type="InterPro" id="IPR044135">
    <property type="entry name" value="Met-tRNA-FMT_C"/>
</dbReference>
<dbReference type="PANTHER" id="PTHR11138">
    <property type="entry name" value="METHIONYL-TRNA FORMYLTRANSFERASE"/>
    <property type="match status" value="1"/>
</dbReference>
<feature type="domain" description="Formyl transferase C-terminal" evidence="7">
    <location>
        <begin position="212"/>
        <end position="314"/>
    </location>
</feature>
<evidence type="ECO:0000256" key="2">
    <source>
        <dbReference type="ARBA" id="ARBA00012261"/>
    </source>
</evidence>
<comment type="caution">
    <text evidence="8">The sequence shown here is derived from an EMBL/GenBank/DDBJ whole genome shotgun (WGS) entry which is preliminary data.</text>
</comment>
<keyword evidence="4 5" id="KW-0648">Protein biosynthesis</keyword>
<evidence type="ECO:0000256" key="4">
    <source>
        <dbReference type="ARBA" id="ARBA00022917"/>
    </source>
</evidence>
<dbReference type="InterPro" id="IPR005794">
    <property type="entry name" value="Fmt"/>
</dbReference>
<evidence type="ECO:0000259" key="6">
    <source>
        <dbReference type="Pfam" id="PF00551"/>
    </source>
</evidence>
<dbReference type="InterPro" id="IPR011034">
    <property type="entry name" value="Formyl_transferase-like_C_sf"/>
</dbReference>
<dbReference type="InterPro" id="IPR041711">
    <property type="entry name" value="Met-tRNA-FMT_N"/>
</dbReference>
<dbReference type="EMBL" id="VUMH01000011">
    <property type="protein sequence ID" value="MSS28544.1"/>
    <property type="molecule type" value="Genomic_DNA"/>
</dbReference>
<dbReference type="CDD" id="cd08646">
    <property type="entry name" value="FMT_core_Met-tRNA-FMT_N"/>
    <property type="match status" value="1"/>
</dbReference>
<dbReference type="EC" id="2.1.2.9" evidence="2 5"/>
<feature type="domain" description="Formyl transferase N-terminal" evidence="6">
    <location>
        <begin position="9"/>
        <end position="189"/>
    </location>
</feature>
<dbReference type="GO" id="GO:0004479">
    <property type="term" value="F:methionyl-tRNA formyltransferase activity"/>
    <property type="evidence" value="ECO:0007669"/>
    <property type="project" value="UniProtKB-UniRule"/>
</dbReference>
<comment type="catalytic activity">
    <reaction evidence="5">
        <text>L-methionyl-tRNA(fMet) + (6R)-10-formyltetrahydrofolate = N-formyl-L-methionyl-tRNA(fMet) + (6S)-5,6,7,8-tetrahydrofolate + H(+)</text>
        <dbReference type="Rhea" id="RHEA:24380"/>
        <dbReference type="Rhea" id="RHEA-COMP:9952"/>
        <dbReference type="Rhea" id="RHEA-COMP:9953"/>
        <dbReference type="ChEBI" id="CHEBI:15378"/>
        <dbReference type="ChEBI" id="CHEBI:57453"/>
        <dbReference type="ChEBI" id="CHEBI:78530"/>
        <dbReference type="ChEBI" id="CHEBI:78844"/>
        <dbReference type="ChEBI" id="CHEBI:195366"/>
        <dbReference type="EC" id="2.1.2.9"/>
    </reaction>
</comment>
<evidence type="ECO:0000256" key="3">
    <source>
        <dbReference type="ARBA" id="ARBA00022679"/>
    </source>
</evidence>
<evidence type="ECO:0000313" key="8">
    <source>
        <dbReference type="EMBL" id="MSS28544.1"/>
    </source>
</evidence>
<keyword evidence="9" id="KW-1185">Reference proteome</keyword>
<dbReference type="Proteomes" id="UP000477488">
    <property type="component" value="Unassembled WGS sequence"/>
</dbReference>
<dbReference type="InterPro" id="IPR036477">
    <property type="entry name" value="Formyl_transf_N_sf"/>
</dbReference>
<dbReference type="NCBIfam" id="TIGR00460">
    <property type="entry name" value="fmt"/>
    <property type="match status" value="1"/>
</dbReference>
<dbReference type="GO" id="GO:0005829">
    <property type="term" value="C:cytosol"/>
    <property type="evidence" value="ECO:0007669"/>
    <property type="project" value="TreeGrafter"/>
</dbReference>
<evidence type="ECO:0000259" key="7">
    <source>
        <dbReference type="Pfam" id="PF02911"/>
    </source>
</evidence>
<dbReference type="Pfam" id="PF02911">
    <property type="entry name" value="Formyl_trans_C"/>
    <property type="match status" value="1"/>
</dbReference>
<evidence type="ECO:0000256" key="5">
    <source>
        <dbReference type="HAMAP-Rule" id="MF_00182"/>
    </source>
</evidence>
<dbReference type="SUPFAM" id="SSF53328">
    <property type="entry name" value="Formyltransferase"/>
    <property type="match status" value="1"/>
</dbReference>
<protein>
    <recommendedName>
        <fullName evidence="2 5">Methionyl-tRNA formyltransferase</fullName>
        <ecNumber evidence="2 5">2.1.2.9</ecNumber>
    </recommendedName>
</protein>
<comment type="function">
    <text evidence="5">Attaches a formyl group to the free amino group of methionyl-tRNA(fMet). The formyl group appears to play a dual role in the initiator identity of N-formylmethionyl-tRNA by promoting its recognition by IF2 and preventing the misappropriation of this tRNA by the elongation apparatus.</text>
</comment>
<dbReference type="RefSeq" id="WP_154512028.1">
    <property type="nucleotide sequence ID" value="NZ_VUMH01000011.1"/>
</dbReference>
<dbReference type="InterPro" id="IPR002376">
    <property type="entry name" value="Formyl_transf_N"/>
</dbReference>
<dbReference type="SUPFAM" id="SSF50486">
    <property type="entry name" value="FMT C-terminal domain-like"/>
    <property type="match status" value="1"/>
</dbReference>
<dbReference type="PANTHER" id="PTHR11138:SF5">
    <property type="entry name" value="METHIONYL-TRNA FORMYLTRANSFERASE, MITOCHONDRIAL"/>
    <property type="match status" value="1"/>
</dbReference>
<reference evidence="8 9" key="1">
    <citation type="submission" date="2019-09" db="EMBL/GenBank/DDBJ databases">
        <title>In-depth cultivation of the pig gut microbiome towards novel bacterial diversity and tailored functional studies.</title>
        <authorList>
            <person name="Wylensek D."/>
            <person name="Hitch T.C.A."/>
            <person name="Clavel T."/>
        </authorList>
    </citation>
    <scope>NUCLEOTIDE SEQUENCE [LARGE SCALE GENOMIC DNA]</scope>
    <source>
        <strain evidence="8 9">PG-178-WT-4</strain>
    </source>
</reference>
<organism evidence="8 9">
    <name type="scientific">Desulfovibrio porci</name>
    <dbReference type="NCBI Taxonomy" id="2605782"/>
    <lineage>
        <taxon>Bacteria</taxon>
        <taxon>Pseudomonadati</taxon>
        <taxon>Thermodesulfobacteriota</taxon>
        <taxon>Desulfovibrionia</taxon>
        <taxon>Desulfovibrionales</taxon>
        <taxon>Desulfovibrionaceae</taxon>
        <taxon>Desulfovibrio</taxon>
    </lineage>
</organism>
<dbReference type="AlphaFoldDB" id="A0A6L5XMN6"/>
<accession>A0A6L5XMN6</accession>
<keyword evidence="3 5" id="KW-0808">Transferase</keyword>